<keyword evidence="1" id="KW-0560">Oxidoreductase</keyword>
<dbReference type="EMBL" id="CP017415">
    <property type="protein sequence ID" value="AOU98557.1"/>
    <property type="molecule type" value="Genomic_DNA"/>
</dbReference>
<dbReference type="Proteomes" id="UP000095401">
    <property type="component" value="Chromosome"/>
</dbReference>
<gene>
    <name evidence="3" type="ORF">BI364_11860</name>
</gene>
<dbReference type="SUPFAM" id="SSF50475">
    <property type="entry name" value="FMN-binding split barrel"/>
    <property type="match status" value="1"/>
</dbReference>
<dbReference type="InterPro" id="IPR014419">
    <property type="entry name" value="HutZ"/>
</dbReference>
<dbReference type="GO" id="GO:0016627">
    <property type="term" value="F:oxidoreductase activity, acting on the CH-CH group of donors"/>
    <property type="evidence" value="ECO:0007669"/>
    <property type="project" value="TreeGrafter"/>
</dbReference>
<name>A0A1D8IQ31_9GAMM</name>
<dbReference type="Pfam" id="PF01243">
    <property type="entry name" value="PNPOx_N"/>
    <property type="match status" value="1"/>
</dbReference>
<dbReference type="KEGG" id="aprs:BI364_11860"/>
<dbReference type="InterPro" id="IPR011576">
    <property type="entry name" value="Pyridox_Oxase_N"/>
</dbReference>
<accession>A0A1D8IQ31</accession>
<evidence type="ECO:0000313" key="4">
    <source>
        <dbReference type="Proteomes" id="UP000095401"/>
    </source>
</evidence>
<feature type="domain" description="Pyridoxamine 5'-phosphate oxidase N-terminal" evidence="2">
    <location>
        <begin position="4"/>
        <end position="124"/>
    </location>
</feature>
<proteinExistence type="predicted"/>
<dbReference type="GO" id="GO:0005829">
    <property type="term" value="C:cytosol"/>
    <property type="evidence" value="ECO:0007669"/>
    <property type="project" value="TreeGrafter"/>
</dbReference>
<dbReference type="InterPro" id="IPR012349">
    <property type="entry name" value="Split_barrel_FMN-bd"/>
</dbReference>
<evidence type="ECO:0000259" key="2">
    <source>
        <dbReference type="Pfam" id="PF01243"/>
    </source>
</evidence>
<dbReference type="GO" id="GO:0070967">
    <property type="term" value="F:coenzyme F420 binding"/>
    <property type="evidence" value="ECO:0007669"/>
    <property type="project" value="TreeGrafter"/>
</dbReference>
<evidence type="ECO:0000256" key="1">
    <source>
        <dbReference type="ARBA" id="ARBA00023002"/>
    </source>
</evidence>
<organism evidence="3 4">
    <name type="scientific">Acidihalobacter yilgarnensis</name>
    <dbReference type="NCBI Taxonomy" id="2819280"/>
    <lineage>
        <taxon>Bacteria</taxon>
        <taxon>Pseudomonadati</taxon>
        <taxon>Pseudomonadota</taxon>
        <taxon>Gammaproteobacteria</taxon>
        <taxon>Chromatiales</taxon>
        <taxon>Ectothiorhodospiraceae</taxon>
        <taxon>Acidihalobacter</taxon>
    </lineage>
</organism>
<dbReference type="PIRSF" id="PIRSF004633">
    <property type="entry name" value="UCP_PLP_oxd"/>
    <property type="match status" value="1"/>
</dbReference>
<protein>
    <recommendedName>
        <fullName evidence="2">Pyridoxamine 5'-phosphate oxidase N-terminal domain-containing protein</fullName>
    </recommendedName>
</protein>
<keyword evidence="4" id="KW-1185">Reference proteome</keyword>
<sequence length="155" mass="17092">MALHEDCQSLILATLDEAGTPHASPAPYIRDARGDYHVFVSGLSAHTRHLASGRPASVLLIEDEAATAQIFARTRLSQTCRVDEIQPDTAEWTSLLELFELRFGQIIRLLRSLPDFRLFRLQPHNGGRLITGFGRAFDLKDGALHPVGPPNTPEG</sequence>
<dbReference type="Gene3D" id="2.30.110.10">
    <property type="entry name" value="Electron Transport, Fmn-binding Protein, Chain A"/>
    <property type="match status" value="1"/>
</dbReference>
<dbReference type="PANTHER" id="PTHR35176">
    <property type="entry name" value="HEME OXYGENASE HI_0854-RELATED"/>
    <property type="match status" value="1"/>
</dbReference>
<reference evidence="4" key="1">
    <citation type="submission" date="2016-09" db="EMBL/GenBank/DDBJ databases">
        <title>Acidihalobacter prosperus F5.</title>
        <authorList>
            <person name="Khaleque H.N."/>
            <person name="Ramsay J.P."/>
            <person name="Kaksonen A.H."/>
            <person name="Boxall N.J."/>
            <person name="Watkin E.L.J."/>
        </authorList>
    </citation>
    <scope>NUCLEOTIDE SEQUENCE [LARGE SCALE GENOMIC DNA]</scope>
    <source>
        <strain evidence="4">F5</strain>
    </source>
</reference>
<dbReference type="AlphaFoldDB" id="A0A1D8IQ31"/>
<evidence type="ECO:0000313" key="3">
    <source>
        <dbReference type="EMBL" id="AOU98557.1"/>
    </source>
</evidence>
<dbReference type="PANTHER" id="PTHR35176:SF6">
    <property type="entry name" value="HEME OXYGENASE HI_0854-RELATED"/>
    <property type="match status" value="1"/>
</dbReference>
<dbReference type="InterPro" id="IPR052019">
    <property type="entry name" value="F420H2_bilvrd_red/Heme_oxyg"/>
</dbReference>